<feature type="region of interest" description="Disordered" evidence="1">
    <location>
        <begin position="80"/>
        <end position="127"/>
    </location>
</feature>
<keyword evidence="3" id="KW-1185">Reference proteome</keyword>
<dbReference type="AlphaFoldDB" id="A0A0C9YB53"/>
<sequence length="317" mass="35904">MPCHQLLLHDQSPSPSGRTRTIFSHSMSISNLPPYWENGHGGEPTESPDGYSRVLAVVQQERGLTQVESPAPEFFTSSASKHATNTSFQRSHPMGSGERYDNRTSVVETDMSQESTTDSVSRRGSACADDECSEEELRIELDERMVFIWEVIGRLLNKKCRDCPKKRELWLSIIEGNTDDDLWLWVDGDEEWLREQQIISCSGYPDPTDRPNAQSALRRRIARKRYPPVTARNEKVRNATPEKRACAIAWLVASSKGVEKLFVLSGCTPPMFRTPEIASTLTSMVGKWWNTFPAQTNTWENTLTRTKEDGTMKSQDT</sequence>
<dbReference type="OrthoDB" id="2686862at2759"/>
<proteinExistence type="predicted"/>
<evidence type="ECO:0000313" key="2">
    <source>
        <dbReference type="EMBL" id="KIK21955.1"/>
    </source>
</evidence>
<dbReference type="EMBL" id="KN833744">
    <property type="protein sequence ID" value="KIK21955.1"/>
    <property type="molecule type" value="Genomic_DNA"/>
</dbReference>
<protein>
    <submittedName>
        <fullName evidence="2">Uncharacterized protein</fullName>
    </submittedName>
</protein>
<name>A0A0C9YB53_9AGAM</name>
<evidence type="ECO:0000313" key="3">
    <source>
        <dbReference type="Proteomes" id="UP000054018"/>
    </source>
</evidence>
<reference evidence="3" key="2">
    <citation type="submission" date="2015-01" db="EMBL/GenBank/DDBJ databases">
        <title>Evolutionary Origins and Diversification of the Mycorrhizal Mutualists.</title>
        <authorList>
            <consortium name="DOE Joint Genome Institute"/>
            <consortium name="Mycorrhizal Genomics Consortium"/>
            <person name="Kohler A."/>
            <person name="Kuo A."/>
            <person name="Nagy L.G."/>
            <person name="Floudas D."/>
            <person name="Copeland A."/>
            <person name="Barry K.W."/>
            <person name="Cichocki N."/>
            <person name="Veneault-Fourrey C."/>
            <person name="LaButti K."/>
            <person name="Lindquist E.A."/>
            <person name="Lipzen A."/>
            <person name="Lundell T."/>
            <person name="Morin E."/>
            <person name="Murat C."/>
            <person name="Riley R."/>
            <person name="Ohm R."/>
            <person name="Sun H."/>
            <person name="Tunlid A."/>
            <person name="Henrissat B."/>
            <person name="Grigoriev I.V."/>
            <person name="Hibbett D.S."/>
            <person name="Martin F."/>
        </authorList>
    </citation>
    <scope>NUCLEOTIDE SEQUENCE [LARGE SCALE GENOMIC DNA]</scope>
    <source>
        <strain evidence="3">441</strain>
    </source>
</reference>
<gene>
    <name evidence="2" type="ORF">PISMIDRAFT_527072</name>
</gene>
<dbReference type="Proteomes" id="UP000054018">
    <property type="component" value="Unassembled WGS sequence"/>
</dbReference>
<accession>A0A0C9YB53</accession>
<organism evidence="2 3">
    <name type="scientific">Pisolithus microcarpus 441</name>
    <dbReference type="NCBI Taxonomy" id="765257"/>
    <lineage>
        <taxon>Eukaryota</taxon>
        <taxon>Fungi</taxon>
        <taxon>Dikarya</taxon>
        <taxon>Basidiomycota</taxon>
        <taxon>Agaricomycotina</taxon>
        <taxon>Agaricomycetes</taxon>
        <taxon>Agaricomycetidae</taxon>
        <taxon>Boletales</taxon>
        <taxon>Sclerodermatineae</taxon>
        <taxon>Pisolithaceae</taxon>
        <taxon>Pisolithus</taxon>
    </lineage>
</organism>
<evidence type="ECO:0000256" key="1">
    <source>
        <dbReference type="SAM" id="MobiDB-lite"/>
    </source>
</evidence>
<reference evidence="2 3" key="1">
    <citation type="submission" date="2014-04" db="EMBL/GenBank/DDBJ databases">
        <authorList>
            <consortium name="DOE Joint Genome Institute"/>
            <person name="Kuo A."/>
            <person name="Kohler A."/>
            <person name="Costa M.D."/>
            <person name="Nagy L.G."/>
            <person name="Floudas D."/>
            <person name="Copeland A."/>
            <person name="Barry K.W."/>
            <person name="Cichocki N."/>
            <person name="Veneault-Fourrey C."/>
            <person name="LaButti K."/>
            <person name="Lindquist E.A."/>
            <person name="Lipzen A."/>
            <person name="Lundell T."/>
            <person name="Morin E."/>
            <person name="Murat C."/>
            <person name="Sun H."/>
            <person name="Tunlid A."/>
            <person name="Henrissat B."/>
            <person name="Grigoriev I.V."/>
            <person name="Hibbett D.S."/>
            <person name="Martin F."/>
            <person name="Nordberg H.P."/>
            <person name="Cantor M.N."/>
            <person name="Hua S.X."/>
        </authorList>
    </citation>
    <scope>NUCLEOTIDE SEQUENCE [LARGE SCALE GENOMIC DNA]</scope>
    <source>
        <strain evidence="2 3">441</strain>
    </source>
</reference>
<feature type="compositionally biased region" description="Polar residues" evidence="1">
    <location>
        <begin position="103"/>
        <end position="119"/>
    </location>
</feature>
<feature type="compositionally biased region" description="Polar residues" evidence="1">
    <location>
        <begin position="80"/>
        <end position="90"/>
    </location>
</feature>
<dbReference type="HOGENOM" id="CLU_877489_0_0_1"/>